<dbReference type="Pfam" id="PF01556">
    <property type="entry name" value="DnaJ_C"/>
    <property type="match status" value="1"/>
</dbReference>
<sequence length="331" mass="35674">MDYKDYYRILAVDRQASADDIKKAYRKLARKYHPDVSKEADASERMAEVNEANAVLSDPEKRAAYDALADAPRRSGPGAGGFQPPPGWEGQDFHFRSSDGAMPEGDADFSEFFSQMFGQGARARHAGGGGQHRSPPDLRGQDQHASIELDLLDSYQGAQRSLHLRTTVLDEDGHPVARDKELQVSIPKGVREGQMIRLAGQGGPGLGNGPAGDLLLEVHLRHDPRWWAEGKDVYQPVSLAPWEAALGGPVRVATIAGEFEVSVPAGSRAGRKLRIKGKGLPAATPGDLYLVLGIALPEPQTDAQRQAYAALAQAFPSFDARQHAAGQGATR</sequence>
<dbReference type="GO" id="GO:0042026">
    <property type="term" value="P:protein refolding"/>
    <property type="evidence" value="ECO:0007669"/>
    <property type="project" value="TreeGrafter"/>
</dbReference>
<reference evidence="6" key="1">
    <citation type="submission" date="2017-10" db="EMBL/GenBank/DDBJ databases">
        <title>Chryseobacterium sp. B5 is a hydrocarbonoclastic and plant growth promoting bacterium.</title>
        <authorList>
            <person name="Thijs S."/>
            <person name="Gkorezis P."/>
            <person name="Van Hamme J."/>
        </authorList>
    </citation>
    <scope>NUCLEOTIDE SEQUENCE</scope>
    <source>
        <strain evidence="6">B5</strain>
    </source>
</reference>
<dbReference type="PRINTS" id="PR00625">
    <property type="entry name" value="JDOMAIN"/>
</dbReference>
<proteinExistence type="predicted"/>
<dbReference type="SUPFAM" id="SSF46565">
    <property type="entry name" value="Chaperone J-domain"/>
    <property type="match status" value="1"/>
</dbReference>
<accession>A0A2G7TAP5</accession>
<dbReference type="InterPro" id="IPR008971">
    <property type="entry name" value="HSP40/DnaJ_pept-bd"/>
</dbReference>
<evidence type="ECO:0000256" key="1">
    <source>
        <dbReference type="ARBA" id="ARBA00022490"/>
    </source>
</evidence>
<evidence type="ECO:0000313" key="6">
    <source>
        <dbReference type="EMBL" id="PII36979.1"/>
    </source>
</evidence>
<keyword evidence="1" id="KW-0963">Cytoplasm</keyword>
<dbReference type="GO" id="GO:0005737">
    <property type="term" value="C:cytoplasm"/>
    <property type="evidence" value="ECO:0007669"/>
    <property type="project" value="TreeGrafter"/>
</dbReference>
<dbReference type="CDD" id="cd10747">
    <property type="entry name" value="DnaJ_C"/>
    <property type="match status" value="1"/>
</dbReference>
<dbReference type="InterPro" id="IPR036869">
    <property type="entry name" value="J_dom_sf"/>
</dbReference>
<name>A0A2G7TAP5_9FLAO</name>
<dbReference type="InterPro" id="IPR002939">
    <property type="entry name" value="DnaJ_C"/>
</dbReference>
<gene>
    <name evidence="6" type="ORF">CTI11_03695</name>
</gene>
<dbReference type="InterPro" id="IPR001623">
    <property type="entry name" value="DnaJ_domain"/>
</dbReference>
<keyword evidence="2" id="KW-0238">DNA-binding</keyword>
<protein>
    <submittedName>
        <fullName evidence="6">J domain-containing protein</fullName>
    </submittedName>
</protein>
<feature type="domain" description="J" evidence="5">
    <location>
        <begin position="5"/>
        <end position="69"/>
    </location>
</feature>
<feature type="region of interest" description="Disordered" evidence="4">
    <location>
        <begin position="121"/>
        <end position="141"/>
    </location>
</feature>
<evidence type="ECO:0000259" key="5">
    <source>
        <dbReference type="PROSITE" id="PS50076"/>
    </source>
</evidence>
<dbReference type="EMBL" id="PEKC01000008">
    <property type="protein sequence ID" value="PII36979.1"/>
    <property type="molecule type" value="Genomic_DNA"/>
</dbReference>
<dbReference type="Gene3D" id="2.60.260.20">
    <property type="entry name" value="Urease metallochaperone UreE, N-terminal domain"/>
    <property type="match status" value="2"/>
</dbReference>
<evidence type="ECO:0000256" key="4">
    <source>
        <dbReference type="SAM" id="MobiDB-lite"/>
    </source>
</evidence>
<dbReference type="PANTHER" id="PTHR43096">
    <property type="entry name" value="DNAJ HOMOLOG 1, MITOCHONDRIAL-RELATED"/>
    <property type="match status" value="1"/>
</dbReference>
<feature type="region of interest" description="Disordered" evidence="4">
    <location>
        <begin position="70"/>
        <end position="101"/>
    </location>
</feature>
<organism evidence="6">
    <name type="scientific">Chryseobacterium sp. B5</name>
    <dbReference type="NCBI Taxonomy" id="2050562"/>
    <lineage>
        <taxon>Bacteria</taxon>
        <taxon>Pseudomonadati</taxon>
        <taxon>Bacteroidota</taxon>
        <taxon>Flavobacteriia</taxon>
        <taxon>Flavobacteriales</taxon>
        <taxon>Weeksellaceae</taxon>
        <taxon>Chryseobacterium group</taxon>
        <taxon>Chryseobacterium</taxon>
    </lineage>
</organism>
<dbReference type="PROSITE" id="PS50076">
    <property type="entry name" value="DNAJ_2"/>
    <property type="match status" value="1"/>
</dbReference>
<keyword evidence="3" id="KW-0143">Chaperone</keyword>
<dbReference type="SMART" id="SM00271">
    <property type="entry name" value="DnaJ"/>
    <property type="match status" value="1"/>
</dbReference>
<dbReference type="Pfam" id="PF00226">
    <property type="entry name" value="DnaJ"/>
    <property type="match status" value="1"/>
</dbReference>
<evidence type="ECO:0000256" key="3">
    <source>
        <dbReference type="ARBA" id="ARBA00023186"/>
    </source>
</evidence>
<dbReference type="FunFam" id="2.60.260.20:FF:000008">
    <property type="entry name" value="Curved DNA-binding protein"/>
    <property type="match status" value="1"/>
</dbReference>
<dbReference type="CDD" id="cd06257">
    <property type="entry name" value="DnaJ"/>
    <property type="match status" value="1"/>
</dbReference>
<dbReference type="AlphaFoldDB" id="A0A2G7TAP5"/>
<comment type="caution">
    <text evidence="6">The sequence shown here is derived from an EMBL/GenBank/DDBJ whole genome shotgun (WGS) entry which is preliminary data.</text>
</comment>
<dbReference type="GO" id="GO:0051082">
    <property type="term" value="F:unfolded protein binding"/>
    <property type="evidence" value="ECO:0007669"/>
    <property type="project" value="InterPro"/>
</dbReference>
<dbReference type="Gene3D" id="1.10.287.110">
    <property type="entry name" value="DnaJ domain"/>
    <property type="match status" value="1"/>
</dbReference>
<dbReference type="PANTHER" id="PTHR43096:SF52">
    <property type="entry name" value="DNAJ HOMOLOG 1, MITOCHONDRIAL-RELATED"/>
    <property type="match status" value="1"/>
</dbReference>
<evidence type="ECO:0000256" key="2">
    <source>
        <dbReference type="ARBA" id="ARBA00023125"/>
    </source>
</evidence>
<dbReference type="SUPFAM" id="SSF49493">
    <property type="entry name" value="HSP40/DnaJ peptide-binding domain"/>
    <property type="match status" value="2"/>
</dbReference>
<dbReference type="GO" id="GO:0003677">
    <property type="term" value="F:DNA binding"/>
    <property type="evidence" value="ECO:0007669"/>
    <property type="project" value="UniProtKB-KW"/>
</dbReference>